<evidence type="ECO:0000313" key="2">
    <source>
        <dbReference type="Proteomes" id="UP000004470"/>
    </source>
</evidence>
<dbReference type="Proteomes" id="UP000004470">
    <property type="component" value="Unassembled WGS sequence"/>
</dbReference>
<dbReference type="Gene3D" id="3.10.450.150">
    <property type="entry name" value="enterococcus faecalis protein"/>
    <property type="match status" value="1"/>
</dbReference>
<proteinExistence type="predicted"/>
<organism evidence="1 2">
    <name type="scientific">Pediococcus acidilactici DSM 20284</name>
    <dbReference type="NCBI Taxonomy" id="862514"/>
    <lineage>
        <taxon>Bacteria</taxon>
        <taxon>Bacillati</taxon>
        <taxon>Bacillota</taxon>
        <taxon>Bacilli</taxon>
        <taxon>Lactobacillales</taxon>
        <taxon>Lactobacillaceae</taxon>
        <taxon>Pediococcus</taxon>
        <taxon>Pediococcus acidilactici group</taxon>
    </lineage>
</organism>
<accession>E0NIE9</accession>
<comment type="caution">
    <text evidence="1">The sequence shown here is derived from an EMBL/GenBank/DDBJ whole genome shotgun (WGS) entry which is preliminary data.</text>
</comment>
<keyword evidence="2" id="KW-1185">Reference proteome</keyword>
<name>E0NIE9_PEDAC</name>
<protein>
    <submittedName>
        <fullName evidence="1">Uncharacterized protein</fullName>
    </submittedName>
</protein>
<dbReference type="eggNOG" id="ENOG503462T">
    <property type="taxonomic scope" value="Bacteria"/>
</dbReference>
<gene>
    <name evidence="1" type="ORF">HMPREF0623_1780</name>
</gene>
<sequence>MVIYSYYSQVEESKMFDPTKKRKVAEEVKEQFPSEVIKGLWDTLKQMKKDQIVVTPVIAFAFSDDFTDDEIYVMGLQNSGAVAKEYTIKYSGSKDFLGKGTIVVVQDKPKNITMKISDVNKQ</sequence>
<dbReference type="HOGENOM" id="CLU_2117860_0_0_9"/>
<dbReference type="AlphaFoldDB" id="E0NIE9"/>
<reference evidence="1" key="1">
    <citation type="submission" date="2010-07" db="EMBL/GenBank/DDBJ databases">
        <authorList>
            <person name="Muzny D."/>
            <person name="Qin X."/>
            <person name="Deng J."/>
            <person name="Jiang H."/>
            <person name="Liu Y."/>
            <person name="Qu J."/>
            <person name="Song X.-Z."/>
            <person name="Zhang L."/>
            <person name="Thornton R."/>
            <person name="Coyle M."/>
            <person name="Francisco L."/>
            <person name="Jackson L."/>
            <person name="Javaid M."/>
            <person name="Korchina V."/>
            <person name="Kovar C."/>
            <person name="Mata R."/>
            <person name="Mathew T."/>
            <person name="Ngo R."/>
            <person name="Nguyen L."/>
            <person name="Nguyen N."/>
            <person name="Okwuonu G."/>
            <person name="Ongeri F."/>
            <person name="Pham C."/>
            <person name="Simmons D."/>
            <person name="Wilczek-Boney K."/>
            <person name="Hale W."/>
            <person name="Jakkamsetti A."/>
            <person name="Pham P."/>
            <person name="Ruth R."/>
            <person name="San Lucas F."/>
            <person name="Warren J."/>
            <person name="Zhang J."/>
            <person name="Zhao Z."/>
            <person name="Zhou C."/>
            <person name="Zhu D."/>
            <person name="Lee S."/>
            <person name="Bess C."/>
            <person name="Blankenburg K."/>
            <person name="Forbes L."/>
            <person name="Fu Q."/>
            <person name="Gubbala S."/>
            <person name="Hirani K."/>
            <person name="Jayaseelan J.C."/>
            <person name="Lara F."/>
            <person name="Munidasa M."/>
            <person name="Palculict T."/>
            <person name="Patil S."/>
            <person name="Pu L.-L."/>
            <person name="Saada N."/>
            <person name="Tang L."/>
            <person name="Weissenberger G."/>
            <person name="Zhu Y."/>
            <person name="Hemphill L."/>
            <person name="Shang Y."/>
            <person name="Youmans B."/>
            <person name="Ayvaz T."/>
            <person name="Ross M."/>
            <person name="Santibanez J."/>
            <person name="Aqrawi P."/>
            <person name="Gross S."/>
            <person name="Joshi V."/>
            <person name="Fowler G."/>
            <person name="Nazareth L."/>
            <person name="Reid J."/>
            <person name="Worley K."/>
            <person name="Petrosino J."/>
            <person name="Highlander S."/>
            <person name="Gibbs R."/>
        </authorList>
    </citation>
    <scope>NUCLEOTIDE SEQUENCE [LARGE SCALE GENOMIC DNA]</scope>
    <source>
        <strain evidence="1">DSM 20284</strain>
    </source>
</reference>
<dbReference type="EMBL" id="AEEG01000009">
    <property type="protein sequence ID" value="EFL94912.1"/>
    <property type="molecule type" value="Genomic_DNA"/>
</dbReference>
<evidence type="ECO:0000313" key="1">
    <source>
        <dbReference type="EMBL" id="EFL94912.1"/>
    </source>
</evidence>